<dbReference type="RefSeq" id="WP_113677207.1">
    <property type="nucleotide sequence ID" value="NZ_CP030261.1"/>
</dbReference>
<feature type="chain" id="PRO_5016798639" description="Lipid-binding hydrolase" evidence="1">
    <location>
        <begin position="19"/>
        <end position="162"/>
    </location>
</feature>
<evidence type="ECO:0000256" key="1">
    <source>
        <dbReference type="SAM" id="SignalP"/>
    </source>
</evidence>
<dbReference type="Proteomes" id="UP000251561">
    <property type="component" value="Chromosome"/>
</dbReference>
<dbReference type="Pfam" id="PF19765">
    <property type="entry name" value="DUF6252"/>
    <property type="match status" value="1"/>
</dbReference>
<organism evidence="2 3">
    <name type="scientific">Flavobacterium fluviale</name>
    <dbReference type="NCBI Taxonomy" id="2249356"/>
    <lineage>
        <taxon>Bacteria</taxon>
        <taxon>Pseudomonadati</taxon>
        <taxon>Bacteroidota</taxon>
        <taxon>Flavobacteriia</taxon>
        <taxon>Flavobacteriales</taxon>
        <taxon>Flavobacteriaceae</taxon>
        <taxon>Flavobacterium</taxon>
    </lineage>
</organism>
<keyword evidence="1" id="KW-0732">Signal</keyword>
<name>A0A344LQG9_9FLAO</name>
<evidence type="ECO:0008006" key="4">
    <source>
        <dbReference type="Google" id="ProtNLM"/>
    </source>
</evidence>
<gene>
    <name evidence="2" type="ORF">HYN86_05915</name>
</gene>
<protein>
    <recommendedName>
        <fullName evidence="4">Lipid-binding hydrolase</fullName>
    </recommendedName>
</protein>
<dbReference type="AlphaFoldDB" id="A0A344LQG9"/>
<proteinExistence type="predicted"/>
<dbReference type="OrthoDB" id="1448607at2"/>
<dbReference type="InterPro" id="IPR046219">
    <property type="entry name" value="DUF6252"/>
</dbReference>
<keyword evidence="3" id="KW-1185">Reference proteome</keyword>
<evidence type="ECO:0000313" key="2">
    <source>
        <dbReference type="EMBL" id="AXB56161.1"/>
    </source>
</evidence>
<reference evidence="2 3" key="1">
    <citation type="submission" date="2018-06" db="EMBL/GenBank/DDBJ databases">
        <title>Genome sequencing of Flavobacterium.</title>
        <authorList>
            <person name="Baek M.-G."/>
            <person name="Yi H."/>
        </authorList>
    </citation>
    <scope>NUCLEOTIDE SEQUENCE [LARGE SCALE GENOMIC DNA]</scope>
    <source>
        <strain evidence="2 3">HYN0086</strain>
    </source>
</reference>
<feature type="signal peptide" evidence="1">
    <location>
        <begin position="1"/>
        <end position="18"/>
    </location>
</feature>
<dbReference type="KEGG" id="ffl:HYN86_05915"/>
<accession>A0A344LQG9</accession>
<dbReference type="PROSITE" id="PS51257">
    <property type="entry name" value="PROKAR_LIPOPROTEIN"/>
    <property type="match status" value="1"/>
</dbReference>
<dbReference type="EMBL" id="CP030261">
    <property type="protein sequence ID" value="AXB56161.1"/>
    <property type="molecule type" value="Genomic_DNA"/>
</dbReference>
<evidence type="ECO:0000313" key="3">
    <source>
        <dbReference type="Proteomes" id="UP000251561"/>
    </source>
</evidence>
<sequence>MKKYFYFLSFLLLFTSCADEIRFNNPAFQTLKDNTFWRAQIYKAGAEANGVFIIEGSLGYEKISFQIPSPAQKTYILGVDDVTKASCESTFSGQETVFTTGAGKGSGQIIVTEYNTAEKTISGTFKFTAVNVDPVAEKQEMHFTEGVFHKIPVSSESNFTTD</sequence>